<dbReference type="GO" id="GO:0003676">
    <property type="term" value="F:nucleic acid binding"/>
    <property type="evidence" value="ECO:0007669"/>
    <property type="project" value="InterPro"/>
</dbReference>
<dbReference type="EMBL" id="BNAI01000001">
    <property type="protein sequence ID" value="GHF05717.1"/>
    <property type="molecule type" value="Genomic_DNA"/>
</dbReference>
<dbReference type="InterPro" id="IPR003870">
    <property type="entry name" value="DUF222"/>
</dbReference>
<dbReference type="CDD" id="cd00085">
    <property type="entry name" value="HNHc"/>
    <property type="match status" value="1"/>
</dbReference>
<evidence type="ECO:0000256" key="1">
    <source>
        <dbReference type="ARBA" id="ARBA00023450"/>
    </source>
</evidence>
<dbReference type="Proteomes" id="UP000617531">
    <property type="component" value="Unassembled WGS sequence"/>
</dbReference>
<keyword evidence="4" id="KW-1185">Reference proteome</keyword>
<dbReference type="Pfam" id="PF01844">
    <property type="entry name" value="HNH"/>
    <property type="match status" value="1"/>
</dbReference>
<dbReference type="Pfam" id="PF02720">
    <property type="entry name" value="DUF222"/>
    <property type="match status" value="1"/>
</dbReference>
<dbReference type="InterPro" id="IPR002711">
    <property type="entry name" value="HNH"/>
</dbReference>
<reference evidence="3" key="1">
    <citation type="journal article" date="2014" name="Int. J. Syst. Evol. Microbiol.">
        <title>Complete genome sequence of Corynebacterium casei LMG S-19264T (=DSM 44701T), isolated from a smear-ripened cheese.</title>
        <authorList>
            <consortium name="US DOE Joint Genome Institute (JGI-PGF)"/>
            <person name="Walter F."/>
            <person name="Albersmeier A."/>
            <person name="Kalinowski J."/>
            <person name="Ruckert C."/>
        </authorList>
    </citation>
    <scope>NUCLEOTIDE SEQUENCE</scope>
    <source>
        <strain evidence="3">CGMCC 1.16548</strain>
    </source>
</reference>
<comment type="similarity">
    <text evidence="1">Belongs to the Rv1128c/1148c/1588c/1702c/1945/3466 family.</text>
</comment>
<sequence>MPAVATVIELPELSGLPRASDAELERLLGKVAAAKRQVDACAAVLAGEVERRSDRELGYSGLAQRSGDRTADGFVARVTGASGVEARQLVTVGKLLDAPSPWFADVAAAVTAGDVSVGAAAAITSGLGTPSASVSPDALLDAAQQLVTEMAGLPPEKVARRAREVRDELDAAGVADREALLRSKRFLRLTPQADGMTRIFGMLDPVQAALVTDAIDCVTAPRRGGPRFVDPDELARVDALEKDPRTTEQIAVDALVEMIRIAGAADPDRVFGVRKPAVRVHVDSGDLASGDGYATIEGQTATISIATAEGLACADGYQTIVFHADGTVDVGRTQRLFTERQRIALAAVWGGCAVETCDRPPSWTEAHHSVPWSHGGRTDIADGILLCRHHHMLLHNNNWRINRPPGRRHTGWSMTSPDGRTLRLVTKNALRTRQLTRTP</sequence>
<accession>A0A8J3GN29</accession>
<gene>
    <name evidence="3" type="ORF">GCM10011600_02820</name>
</gene>
<name>A0A8J3GN29_9MICO</name>
<evidence type="ECO:0000313" key="3">
    <source>
        <dbReference type="EMBL" id="GHF05717.1"/>
    </source>
</evidence>
<dbReference type="Gene3D" id="1.10.30.50">
    <property type="match status" value="1"/>
</dbReference>
<dbReference type="GO" id="GO:0008270">
    <property type="term" value="F:zinc ion binding"/>
    <property type="evidence" value="ECO:0007669"/>
    <property type="project" value="InterPro"/>
</dbReference>
<organism evidence="3 4">
    <name type="scientific">Pseudolysinimonas yzui</name>
    <dbReference type="NCBI Taxonomy" id="2708254"/>
    <lineage>
        <taxon>Bacteria</taxon>
        <taxon>Bacillati</taxon>
        <taxon>Actinomycetota</taxon>
        <taxon>Actinomycetes</taxon>
        <taxon>Micrococcales</taxon>
        <taxon>Microbacteriaceae</taxon>
        <taxon>Pseudolysinimonas</taxon>
    </lineage>
</organism>
<proteinExistence type="inferred from homology"/>
<dbReference type="AlphaFoldDB" id="A0A8J3GN29"/>
<reference evidence="3" key="2">
    <citation type="submission" date="2020-09" db="EMBL/GenBank/DDBJ databases">
        <authorList>
            <person name="Sun Q."/>
            <person name="Zhou Y."/>
        </authorList>
    </citation>
    <scope>NUCLEOTIDE SEQUENCE</scope>
    <source>
        <strain evidence="3">CGMCC 1.16548</strain>
    </source>
</reference>
<dbReference type="RefSeq" id="WP_191281595.1">
    <property type="nucleotide sequence ID" value="NZ_BNAI01000001.1"/>
</dbReference>
<dbReference type="GO" id="GO:0004519">
    <property type="term" value="F:endonuclease activity"/>
    <property type="evidence" value="ECO:0007669"/>
    <property type="project" value="InterPro"/>
</dbReference>
<dbReference type="InterPro" id="IPR003615">
    <property type="entry name" value="HNH_nuc"/>
</dbReference>
<protein>
    <recommendedName>
        <fullName evidence="2">HNH nuclease domain-containing protein</fullName>
    </recommendedName>
</protein>
<feature type="domain" description="HNH nuclease" evidence="2">
    <location>
        <begin position="340"/>
        <end position="392"/>
    </location>
</feature>
<evidence type="ECO:0000313" key="4">
    <source>
        <dbReference type="Proteomes" id="UP000617531"/>
    </source>
</evidence>
<comment type="caution">
    <text evidence="3">The sequence shown here is derived from an EMBL/GenBank/DDBJ whole genome shotgun (WGS) entry which is preliminary data.</text>
</comment>
<evidence type="ECO:0000259" key="2">
    <source>
        <dbReference type="SMART" id="SM00507"/>
    </source>
</evidence>
<dbReference type="SMART" id="SM00507">
    <property type="entry name" value="HNHc"/>
    <property type="match status" value="1"/>
</dbReference>